<protein>
    <submittedName>
        <fullName evidence="1">Uncharacterized protein</fullName>
    </submittedName>
</protein>
<dbReference type="Proteomes" id="UP001165186">
    <property type="component" value="Unassembled WGS sequence"/>
</dbReference>
<gene>
    <name evidence="1" type="primary">g12258</name>
    <name evidence="1" type="ORF">NpPPO83_00012258</name>
</gene>
<comment type="caution">
    <text evidence="1">The sequence shown here is derived from an EMBL/GenBank/DDBJ whole genome shotgun (WGS) entry which is preliminary data.</text>
</comment>
<dbReference type="EMBL" id="BSXG01000001">
    <property type="protein sequence ID" value="GME21968.1"/>
    <property type="molecule type" value="Genomic_DNA"/>
</dbReference>
<evidence type="ECO:0000313" key="1">
    <source>
        <dbReference type="EMBL" id="GME21968.1"/>
    </source>
</evidence>
<accession>A0ACB5RNB2</accession>
<organism evidence="1 2">
    <name type="scientific">Neofusicoccum parvum</name>
    <dbReference type="NCBI Taxonomy" id="310453"/>
    <lineage>
        <taxon>Eukaryota</taxon>
        <taxon>Fungi</taxon>
        <taxon>Dikarya</taxon>
        <taxon>Ascomycota</taxon>
        <taxon>Pezizomycotina</taxon>
        <taxon>Dothideomycetes</taxon>
        <taxon>Dothideomycetes incertae sedis</taxon>
        <taxon>Botryosphaeriales</taxon>
        <taxon>Botryosphaeriaceae</taxon>
        <taxon>Neofusicoccum</taxon>
    </lineage>
</organism>
<evidence type="ECO:0000313" key="2">
    <source>
        <dbReference type="Proteomes" id="UP001165186"/>
    </source>
</evidence>
<sequence length="307" mass="32944">MEIPPERTDDQTSNNYMENLKAYGYPCKKAKLTQDTIEEAGSKLQHPVTTGDKAENEPPSQTTAGSAPSIPDEVEDAAGNNEPNPGFAYSSAPCFIEPDSSPPRRQRPTQSITFETAASSTSPPSAPPYLTAPITAIGTRELVHIPLPPELQQPGAEQASPARWAAYLELAQAVAEMVPVGVLDDVLAAETGGERNPPAASRRDAYLRWLGQPAAEGWCGLLLWVRCAHERIAEARGGAGWAWKAGGGEEGEEAGAVAWIARKVRDEQVRETRGLLVQFWGEGGGGARAVEVYRLCLSAVYRVLCQP</sequence>
<name>A0ACB5RNB2_9PEZI</name>
<reference evidence="1" key="1">
    <citation type="submission" date="2024-09" db="EMBL/GenBank/DDBJ databases">
        <title>Draft Genome Sequences of Neofusicoccum parvum.</title>
        <authorList>
            <person name="Ashida A."/>
            <person name="Camagna M."/>
            <person name="Tanaka A."/>
            <person name="Takemoto D."/>
        </authorList>
    </citation>
    <scope>NUCLEOTIDE SEQUENCE</scope>
    <source>
        <strain evidence="1">PPO83</strain>
    </source>
</reference>
<keyword evidence="2" id="KW-1185">Reference proteome</keyword>
<proteinExistence type="predicted"/>